<dbReference type="Gramene" id="OMO63146">
    <property type="protein sequence ID" value="OMO63146"/>
    <property type="gene ID" value="CCACVL1_22455"/>
</dbReference>
<dbReference type="InterPro" id="IPR036093">
    <property type="entry name" value="NAC_dom_sf"/>
</dbReference>
<dbReference type="AlphaFoldDB" id="A0A1R3GYR4"/>
<evidence type="ECO:0000313" key="6">
    <source>
        <dbReference type="EMBL" id="OMO63146.1"/>
    </source>
</evidence>
<dbReference type="PANTHER" id="PTHR31719">
    <property type="entry name" value="NAC TRANSCRIPTION FACTOR 56"/>
    <property type="match status" value="1"/>
</dbReference>
<organism evidence="6 7">
    <name type="scientific">Corchorus capsularis</name>
    <name type="common">Jute</name>
    <dbReference type="NCBI Taxonomy" id="210143"/>
    <lineage>
        <taxon>Eukaryota</taxon>
        <taxon>Viridiplantae</taxon>
        <taxon>Streptophyta</taxon>
        <taxon>Embryophyta</taxon>
        <taxon>Tracheophyta</taxon>
        <taxon>Spermatophyta</taxon>
        <taxon>Magnoliopsida</taxon>
        <taxon>eudicotyledons</taxon>
        <taxon>Gunneridae</taxon>
        <taxon>Pentapetalae</taxon>
        <taxon>rosids</taxon>
        <taxon>malvids</taxon>
        <taxon>Malvales</taxon>
        <taxon>Malvaceae</taxon>
        <taxon>Grewioideae</taxon>
        <taxon>Apeibeae</taxon>
        <taxon>Corchorus</taxon>
    </lineage>
</organism>
<dbReference type="GO" id="GO:0003677">
    <property type="term" value="F:DNA binding"/>
    <property type="evidence" value="ECO:0007669"/>
    <property type="project" value="UniProtKB-KW"/>
</dbReference>
<evidence type="ECO:0000256" key="1">
    <source>
        <dbReference type="ARBA" id="ARBA00023015"/>
    </source>
</evidence>
<feature type="domain" description="NAC" evidence="5">
    <location>
        <begin position="1"/>
        <end position="143"/>
    </location>
</feature>
<keyword evidence="3" id="KW-0804">Transcription</keyword>
<keyword evidence="4" id="KW-0539">Nucleus</keyword>
<sequence>MAAAAADNTDHDVLMLSLITENNIGESKRHGNRLLLGLLDKYRTFEDLGNLKKIFLTSREEWFSRKPGKQCCLLPYQFWMVCEDLPQPVLNSNGDAIGFKRTLEFFDGYPTNADSTKIKWCIQEYSTAEDGEDDWLLCQISTAEPEGMNPVPEAELHSIPYIRTKPMENAGMHFFPSDQVLVLDYLACKKTPSQVRKPYVKVIPEAALVTEMCHPHHAFPRVCCV</sequence>
<keyword evidence="1" id="KW-0805">Transcription regulation</keyword>
<dbReference type="Gene3D" id="2.170.150.80">
    <property type="entry name" value="NAC domain"/>
    <property type="match status" value="1"/>
</dbReference>
<reference evidence="6 7" key="1">
    <citation type="submission" date="2013-09" db="EMBL/GenBank/DDBJ databases">
        <title>Corchorus capsularis genome sequencing.</title>
        <authorList>
            <person name="Alam M."/>
            <person name="Haque M.S."/>
            <person name="Islam M.S."/>
            <person name="Emdad E.M."/>
            <person name="Islam M.M."/>
            <person name="Ahmed B."/>
            <person name="Halim A."/>
            <person name="Hossen Q.M.M."/>
            <person name="Hossain M.Z."/>
            <person name="Ahmed R."/>
            <person name="Khan M.M."/>
            <person name="Islam R."/>
            <person name="Rashid M.M."/>
            <person name="Khan S.A."/>
            <person name="Rahman M.S."/>
            <person name="Alam M."/>
        </authorList>
    </citation>
    <scope>NUCLEOTIDE SEQUENCE [LARGE SCALE GENOMIC DNA]</scope>
    <source>
        <strain evidence="7">cv. CVL-1</strain>
        <tissue evidence="6">Whole seedling</tissue>
    </source>
</reference>
<proteinExistence type="predicted"/>
<evidence type="ECO:0000256" key="2">
    <source>
        <dbReference type="ARBA" id="ARBA00023125"/>
    </source>
</evidence>
<keyword evidence="2" id="KW-0238">DNA-binding</keyword>
<dbReference type="SUPFAM" id="SSF101941">
    <property type="entry name" value="NAC domain"/>
    <property type="match status" value="1"/>
</dbReference>
<evidence type="ECO:0000256" key="4">
    <source>
        <dbReference type="ARBA" id="ARBA00023242"/>
    </source>
</evidence>
<evidence type="ECO:0000256" key="3">
    <source>
        <dbReference type="ARBA" id="ARBA00023163"/>
    </source>
</evidence>
<dbReference type="GO" id="GO:0006355">
    <property type="term" value="P:regulation of DNA-templated transcription"/>
    <property type="evidence" value="ECO:0007669"/>
    <property type="project" value="InterPro"/>
</dbReference>
<keyword evidence="7" id="KW-1185">Reference proteome</keyword>
<accession>A0A1R3GYR4</accession>
<gene>
    <name evidence="6" type="ORF">CCACVL1_22455</name>
</gene>
<name>A0A1R3GYR4_COCAP</name>
<protein>
    <submittedName>
        <fullName evidence="6">No apical meristem (NAM) protein</fullName>
    </submittedName>
</protein>
<dbReference type="InterPro" id="IPR003441">
    <property type="entry name" value="NAC-dom"/>
</dbReference>
<evidence type="ECO:0000259" key="5">
    <source>
        <dbReference type="PROSITE" id="PS51005"/>
    </source>
</evidence>
<evidence type="ECO:0000313" key="7">
    <source>
        <dbReference type="Proteomes" id="UP000188268"/>
    </source>
</evidence>
<dbReference type="PROSITE" id="PS51005">
    <property type="entry name" value="NAC"/>
    <property type="match status" value="1"/>
</dbReference>
<dbReference type="EMBL" id="AWWV01012999">
    <property type="protein sequence ID" value="OMO63146.1"/>
    <property type="molecule type" value="Genomic_DNA"/>
</dbReference>
<dbReference type="PANTHER" id="PTHR31719:SF43">
    <property type="entry name" value="NAC TRANSCRIPTION FACTOR 56"/>
    <property type="match status" value="1"/>
</dbReference>
<dbReference type="Proteomes" id="UP000188268">
    <property type="component" value="Unassembled WGS sequence"/>
</dbReference>
<comment type="caution">
    <text evidence="6">The sequence shown here is derived from an EMBL/GenBank/DDBJ whole genome shotgun (WGS) entry which is preliminary data.</text>
</comment>